<dbReference type="WBParaSite" id="Csp11.Scaffold629.g14270.t1">
    <property type="protein sequence ID" value="Csp11.Scaffold629.g14270.t1"/>
    <property type="gene ID" value="Csp11.Scaffold629.g14270"/>
</dbReference>
<dbReference type="Proteomes" id="UP000095282">
    <property type="component" value="Unplaced"/>
</dbReference>
<accession>A0A1I7U2S8</accession>
<dbReference type="STRING" id="1561998.A0A1I7U2S8"/>
<name>A0A1I7U2S8_9PELO</name>
<evidence type="ECO:0000313" key="2">
    <source>
        <dbReference type="WBParaSite" id="Csp11.Scaffold629.g14270.t1"/>
    </source>
</evidence>
<proteinExistence type="predicted"/>
<protein>
    <submittedName>
        <fullName evidence="2">DNA-directed DNA polymerase</fullName>
    </submittedName>
</protein>
<dbReference type="PANTHER" id="PTHR33568:SF3">
    <property type="entry name" value="DNA-DIRECTED DNA POLYMERASE"/>
    <property type="match status" value="1"/>
</dbReference>
<keyword evidence="1" id="KW-1185">Reference proteome</keyword>
<organism evidence="1 2">
    <name type="scientific">Caenorhabditis tropicalis</name>
    <dbReference type="NCBI Taxonomy" id="1561998"/>
    <lineage>
        <taxon>Eukaryota</taxon>
        <taxon>Metazoa</taxon>
        <taxon>Ecdysozoa</taxon>
        <taxon>Nematoda</taxon>
        <taxon>Chromadorea</taxon>
        <taxon>Rhabditida</taxon>
        <taxon>Rhabditina</taxon>
        <taxon>Rhabditomorpha</taxon>
        <taxon>Rhabditoidea</taxon>
        <taxon>Rhabditidae</taxon>
        <taxon>Peloderinae</taxon>
        <taxon>Caenorhabditis</taxon>
    </lineage>
</organism>
<evidence type="ECO:0000313" key="1">
    <source>
        <dbReference type="Proteomes" id="UP000095282"/>
    </source>
</evidence>
<dbReference type="AlphaFoldDB" id="A0A1I7U2S8"/>
<sequence length="119" mass="13829">MYPYLNAGGVAYPRGDNFPDIDGPLKLRGFAYCDVLPDFDAPIGYLPQRFNSKLMFTLCRTCAEEKNVQSECTHNNVPERYLTGVWFTDELNKAICRGYQVLKYHEIMYWENESSGWPR</sequence>
<dbReference type="PANTHER" id="PTHR33568">
    <property type="entry name" value="DNA POLYMERASE"/>
    <property type="match status" value="1"/>
</dbReference>
<reference evidence="2" key="1">
    <citation type="submission" date="2016-11" db="UniProtKB">
        <authorList>
            <consortium name="WormBaseParasite"/>
        </authorList>
    </citation>
    <scope>IDENTIFICATION</scope>
</reference>
<dbReference type="eggNOG" id="ENOG502QQ9V">
    <property type="taxonomic scope" value="Eukaryota"/>
</dbReference>